<comment type="caution">
    <text evidence="1">The sequence shown here is derived from an EMBL/GenBank/DDBJ whole genome shotgun (WGS) entry which is preliminary data.</text>
</comment>
<gene>
    <name evidence="1" type="primary">g11352</name>
    <name evidence="1" type="ORF">NpPPO83_00011352</name>
</gene>
<name>A0ACB5RYB2_9PEZI</name>
<organism evidence="1 2">
    <name type="scientific">Neofusicoccum parvum</name>
    <dbReference type="NCBI Taxonomy" id="310453"/>
    <lineage>
        <taxon>Eukaryota</taxon>
        <taxon>Fungi</taxon>
        <taxon>Dikarya</taxon>
        <taxon>Ascomycota</taxon>
        <taxon>Pezizomycotina</taxon>
        <taxon>Dothideomycetes</taxon>
        <taxon>Dothideomycetes incertae sedis</taxon>
        <taxon>Botryosphaeriales</taxon>
        <taxon>Botryosphaeriaceae</taxon>
        <taxon>Neofusicoccum</taxon>
    </lineage>
</organism>
<evidence type="ECO:0000313" key="2">
    <source>
        <dbReference type="Proteomes" id="UP001165186"/>
    </source>
</evidence>
<evidence type="ECO:0000313" key="1">
    <source>
        <dbReference type="EMBL" id="GME25509.1"/>
    </source>
</evidence>
<proteinExistence type="predicted"/>
<dbReference type="EMBL" id="BSXG01000020">
    <property type="protein sequence ID" value="GME25509.1"/>
    <property type="molecule type" value="Genomic_DNA"/>
</dbReference>
<protein>
    <submittedName>
        <fullName evidence="1">Uncharacterized protein</fullName>
    </submittedName>
</protein>
<reference evidence="1" key="1">
    <citation type="submission" date="2024-09" db="EMBL/GenBank/DDBJ databases">
        <title>Draft Genome Sequences of Neofusicoccum parvum.</title>
        <authorList>
            <person name="Ashida A."/>
            <person name="Camagna M."/>
            <person name="Tanaka A."/>
            <person name="Takemoto D."/>
        </authorList>
    </citation>
    <scope>NUCLEOTIDE SEQUENCE</scope>
    <source>
        <strain evidence="1">PPO83</strain>
    </source>
</reference>
<keyword evidence="2" id="KW-1185">Reference proteome</keyword>
<sequence length="404" mass="45850">MSEPVDHNRLVVPEEAAKFLELEGLLSPAQNNKRELSISIFSSSSGSSPSKVADQIMIPDALKSRETYEFIGFTNDVAADIWRRFITKPAGMDDDFIDFAVAHVELHPFPDATSSTDDWHECLRVLGINHELIHAIMMPEFEDIRYTASCKHWVLESIESNYNALASLDEDLRAAQARIQGLRKTGRNQETPFTPRLESLPGHHMIWHVCDKAKAARFDDPITHAISLSAVRVCPGDFSGTVAVGYFTPQKETADRYACWRKHKQHISEIRIIQIAVPDVFIKSISVHYLCYGDQSRPTDEWKSLIWHSSRGEYLPIEMEWLENQDLLIGNIASGKNCKYENIREPAGIKDSDVLTIERDGVQIKAIQWVFGSREAEWGFQKACEGKVWVHSVGTLMSDPYIEY</sequence>
<dbReference type="Proteomes" id="UP001165186">
    <property type="component" value="Unassembled WGS sequence"/>
</dbReference>
<accession>A0ACB5RYB2</accession>